<comment type="caution">
    <text evidence="2">The sequence shown here is derived from an EMBL/GenBank/DDBJ whole genome shotgun (WGS) entry which is preliminary data.</text>
</comment>
<dbReference type="EMBL" id="PCRK01000006">
    <property type="protein sequence ID" value="PIP19938.1"/>
    <property type="molecule type" value="Genomic_DNA"/>
</dbReference>
<evidence type="ECO:0000256" key="1">
    <source>
        <dbReference type="SAM" id="SignalP"/>
    </source>
</evidence>
<feature type="signal peptide" evidence="1">
    <location>
        <begin position="1"/>
        <end position="21"/>
    </location>
</feature>
<gene>
    <name evidence="2" type="ORF">COX41_00370</name>
</gene>
<proteinExistence type="predicted"/>
<dbReference type="Proteomes" id="UP000231292">
    <property type="component" value="Unassembled WGS sequence"/>
</dbReference>
<feature type="chain" id="PRO_5013957073" description="DUF5666 domain-containing protein" evidence="1">
    <location>
        <begin position="22"/>
        <end position="136"/>
    </location>
</feature>
<organism evidence="2 3">
    <name type="scientific">Candidatus Sherwoodlollariibacterium unditelluris</name>
    <dbReference type="NCBI Taxonomy" id="1974757"/>
    <lineage>
        <taxon>Bacteria</taxon>
        <taxon>Pseudomonadati</taxon>
        <taxon>Candidatus Omnitrophota</taxon>
        <taxon>Candidatus Sherwoodlollariibacterium</taxon>
    </lineage>
</organism>
<sequence length="136" mass="15293">MIRVFILVVYFSSCFCFPVFASRNIPCIAQVTAKVLSSNERTEQVRRSSTETEIVSFIDLEIEVISVDSAPACEYKAGQKIKLTVVRRQGEFVDPKIPLHVGDVIVGNIEYISGWAGGAERPFERFDMTNIRIDSK</sequence>
<protein>
    <recommendedName>
        <fullName evidence="4">DUF5666 domain-containing protein</fullName>
    </recommendedName>
</protein>
<reference evidence="2 3" key="1">
    <citation type="submission" date="2017-09" db="EMBL/GenBank/DDBJ databases">
        <title>Depth-based differentiation of microbial function through sediment-hosted aquifers and enrichment of novel symbionts in the deep terrestrial subsurface.</title>
        <authorList>
            <person name="Probst A.J."/>
            <person name="Ladd B."/>
            <person name="Jarett J.K."/>
            <person name="Geller-Mcgrath D.E."/>
            <person name="Sieber C.M."/>
            <person name="Emerson J.B."/>
            <person name="Anantharaman K."/>
            <person name="Thomas B.C."/>
            <person name="Malmstrom R."/>
            <person name="Stieglmeier M."/>
            <person name="Klingl A."/>
            <person name="Woyke T."/>
            <person name="Ryan C.M."/>
            <person name="Banfield J.F."/>
        </authorList>
    </citation>
    <scope>NUCLEOTIDE SEQUENCE [LARGE SCALE GENOMIC DNA]</scope>
    <source>
        <strain evidence="2">CG23_combo_of_CG06-09_8_20_14_all_41_10</strain>
    </source>
</reference>
<accession>A0A2G9YL13</accession>
<evidence type="ECO:0000313" key="2">
    <source>
        <dbReference type="EMBL" id="PIP19938.1"/>
    </source>
</evidence>
<dbReference type="AlphaFoldDB" id="A0A2G9YL13"/>
<keyword evidence="1" id="KW-0732">Signal</keyword>
<name>A0A2G9YL13_9BACT</name>
<evidence type="ECO:0000313" key="3">
    <source>
        <dbReference type="Proteomes" id="UP000231292"/>
    </source>
</evidence>
<evidence type="ECO:0008006" key="4">
    <source>
        <dbReference type="Google" id="ProtNLM"/>
    </source>
</evidence>